<proteinExistence type="predicted"/>
<organism evidence="2 3">
    <name type="scientific">Candidatus Choladousia intestinavium</name>
    <dbReference type="NCBI Taxonomy" id="2840727"/>
    <lineage>
        <taxon>Bacteria</taxon>
        <taxon>Bacillati</taxon>
        <taxon>Bacillota</taxon>
        <taxon>Clostridia</taxon>
        <taxon>Lachnospirales</taxon>
        <taxon>Lachnospiraceae</taxon>
        <taxon>Lachnospiraceae incertae sedis</taxon>
        <taxon>Candidatus Choladousia</taxon>
    </lineage>
</organism>
<evidence type="ECO:0000259" key="1">
    <source>
        <dbReference type="Pfam" id="PF04167"/>
    </source>
</evidence>
<dbReference type="InterPro" id="IPR007295">
    <property type="entry name" value="DUF402"/>
</dbReference>
<protein>
    <submittedName>
        <fullName evidence="2">DUF402 domain-containing protein</fullName>
    </submittedName>
</protein>
<gene>
    <name evidence="2" type="ORF">IAB31_05540</name>
</gene>
<reference evidence="2" key="1">
    <citation type="submission" date="2020-10" db="EMBL/GenBank/DDBJ databases">
        <authorList>
            <person name="Gilroy R."/>
        </authorList>
    </citation>
    <scope>NUCLEOTIDE SEQUENCE</scope>
    <source>
        <strain evidence="2">ChiSjej4B22-8148</strain>
    </source>
</reference>
<sequence length="172" mass="20252">MSEVKLYRKRIIPEECILLENDEILHIDREIIVTKWNTIRPKKTLHHGYSCYFLERGFKVSKFYDHSGNLISWYCDIVSHTFDPSTNTYVFTDLLVDVIVYPDGFVRVVDLNELADAFRDRLITQEQLQLALRRTDKLLSLIYKGAFTRLQNIIEEYEKIAPSVIPENPENP</sequence>
<reference evidence="2" key="2">
    <citation type="journal article" date="2021" name="PeerJ">
        <title>Extensive microbial diversity within the chicken gut microbiome revealed by metagenomics and culture.</title>
        <authorList>
            <person name="Gilroy R."/>
            <person name="Ravi A."/>
            <person name="Getino M."/>
            <person name="Pursley I."/>
            <person name="Horton D.L."/>
            <person name="Alikhan N.F."/>
            <person name="Baker D."/>
            <person name="Gharbi K."/>
            <person name="Hall N."/>
            <person name="Watson M."/>
            <person name="Adriaenssens E.M."/>
            <person name="Foster-Nyarko E."/>
            <person name="Jarju S."/>
            <person name="Secka A."/>
            <person name="Antonio M."/>
            <person name="Oren A."/>
            <person name="Chaudhuri R.R."/>
            <person name="La Ragione R."/>
            <person name="Hildebrand F."/>
            <person name="Pallen M.J."/>
        </authorList>
    </citation>
    <scope>NUCLEOTIDE SEQUENCE</scope>
    <source>
        <strain evidence="2">ChiSjej4B22-8148</strain>
    </source>
</reference>
<dbReference type="Gene3D" id="2.40.380.10">
    <property type="entry name" value="FomD-like"/>
    <property type="match status" value="1"/>
</dbReference>
<feature type="domain" description="DUF402" evidence="1">
    <location>
        <begin position="11"/>
        <end position="146"/>
    </location>
</feature>
<dbReference type="PANTHER" id="PTHR41271:SF1">
    <property type="entry name" value="DUF402 DOMAIN-CONTAINING PROTEIN"/>
    <property type="match status" value="1"/>
</dbReference>
<dbReference type="AlphaFoldDB" id="A0A9D1AC21"/>
<dbReference type="Proteomes" id="UP000886757">
    <property type="component" value="Unassembled WGS sequence"/>
</dbReference>
<dbReference type="SUPFAM" id="SSF159234">
    <property type="entry name" value="FomD-like"/>
    <property type="match status" value="1"/>
</dbReference>
<comment type="caution">
    <text evidence="2">The sequence shown here is derived from an EMBL/GenBank/DDBJ whole genome shotgun (WGS) entry which is preliminary data.</text>
</comment>
<dbReference type="InterPro" id="IPR035930">
    <property type="entry name" value="FomD-like_sf"/>
</dbReference>
<dbReference type="EMBL" id="DVGK01000061">
    <property type="protein sequence ID" value="HIR13371.1"/>
    <property type="molecule type" value="Genomic_DNA"/>
</dbReference>
<evidence type="ECO:0000313" key="3">
    <source>
        <dbReference type="Proteomes" id="UP000886757"/>
    </source>
</evidence>
<evidence type="ECO:0000313" key="2">
    <source>
        <dbReference type="EMBL" id="HIR13371.1"/>
    </source>
</evidence>
<dbReference type="PANTHER" id="PTHR41271">
    <property type="entry name" value="DUF402 DOMAIN-CONTAINING PROTEIN"/>
    <property type="match status" value="1"/>
</dbReference>
<accession>A0A9D1AC21</accession>
<dbReference type="Pfam" id="PF04167">
    <property type="entry name" value="DUF402"/>
    <property type="match status" value="1"/>
</dbReference>
<name>A0A9D1AC21_9FIRM</name>